<keyword evidence="3" id="KW-0963">Cytoplasm</keyword>
<feature type="region of interest" description="Disordered" evidence="8">
    <location>
        <begin position="909"/>
        <end position="1067"/>
    </location>
</feature>
<dbReference type="AlphaFoldDB" id="Q6BUL7"/>
<dbReference type="GO" id="GO:0003743">
    <property type="term" value="F:translation initiation factor activity"/>
    <property type="evidence" value="ECO:0007669"/>
    <property type="project" value="UniProtKB-KW"/>
</dbReference>
<sequence length="1067" mass="116767">MSDKKQEPEASPSLNNAAVAEGSSGSDSQQSTPVNDPAGVNQGSNPGASGGSGAQEGYYTGNAGYGGYGGNTGNAGGANKPYKHYNRQNYNGNNNGNSINNSGNRQHYNNRKGYNQKINHNNQYNNYNSYPPNMYAYGYYPSPYGYAAAPMVPGMPPMQSFQQPPYSPLPGGKVKITTKEGKQIDLEEKKKLSNATNTPISSPLQGTASPVTSHISPVVPAATSYASVAAAEEKKPKEPVSASTSVSPATSSAASSSATASPTTASPTTASPQPAASTGKLSVAEEFKRKILERAAKASTAQKKEEPKTEAPKATTPNTEAPKVEPPKEEAPKVSTPVAETPKEEAPEVTTPVAEASKEEAPKVEQPETEAPKVEEPTVEEPKVEEPKVDISNIEEPSTAQQETKTEEPKEESAQKSVDSITEEPKEPVEAVAGDSVQAKDDEESKDDIKDTEDESKALETEETEPKDEGPTISQFFEKLHTSSDIDDPFAVTYPSPFVGVDSKWKSETKKYRYDPQFLIQFRDVLQFPLDNEWKSKLENLGIVSTVNKRGAGSQSSRGMNKFGNSMSGRFNGPMSGRGQFNDGRTNSRSGSKRRGGSGGPRDKSTRKGNQSKRGGRDRDHHDDKPAEDVKPLEKSANRWVPRSKAKKTETKLAPDGSEILESEEIERKVNSLLNKLTLEMFEPITDDILNLANQSKWEDNAKTVREIISLTFAKACDEPYWSSMYAQFCAKMCTQMSDEIKDVNICLKNGEFAKGGDLARRILLTTCQTEYEKGWTDKLPTNEDGTPLEPEMMSDEYYVMASAKRRGLGLVKFIGHLYILNMLNDQVILLCLRDQSSNTKDPSEDSLENLTQLVNTVGARLETTDKNRAVLNFVFDNIQTILDNCKLSSRIKFMLMDLQDLRSAKWKSAKEEAGPKTIQEIHNDAEIKKLEDEKAAAERRRKNKSNDSRSNSSRGGSSWGNQSKKSESRAPTKDSRGFTSVQSSRSQSNRPNNASEQAASHLSPRENSKRTESIQSNANIFAALGEGDDEENNDDDHAHHHEAEHEDKSVNVNEDSTPVDQTESTE</sequence>
<keyword evidence="6" id="KW-0694">RNA-binding</keyword>
<feature type="compositionally biased region" description="Basic and acidic residues" evidence="8">
    <location>
        <begin position="283"/>
        <end position="311"/>
    </location>
</feature>
<feature type="domain" description="MIF4G" evidence="9">
    <location>
        <begin position="667"/>
        <end position="906"/>
    </location>
</feature>
<dbReference type="Pfam" id="PF02854">
    <property type="entry name" value="MIF4G"/>
    <property type="match status" value="1"/>
</dbReference>
<dbReference type="InParanoid" id="Q6BUL7"/>
<evidence type="ECO:0000259" key="9">
    <source>
        <dbReference type="SMART" id="SM00543"/>
    </source>
</evidence>
<feature type="compositionally biased region" description="Basic and acidic residues" evidence="8">
    <location>
        <begin position="909"/>
        <end position="939"/>
    </location>
</feature>
<feature type="compositionally biased region" description="Acidic residues" evidence="8">
    <location>
        <begin position="441"/>
        <end position="454"/>
    </location>
</feature>
<name>Q6BUL7_DEBHA</name>
<feature type="compositionally biased region" description="Low complexity" evidence="8">
    <location>
        <begin position="87"/>
        <end position="106"/>
    </location>
</feature>
<feature type="compositionally biased region" description="Polar residues" evidence="8">
    <location>
        <begin position="23"/>
        <end position="34"/>
    </location>
</feature>
<evidence type="ECO:0000256" key="8">
    <source>
        <dbReference type="SAM" id="MobiDB-lite"/>
    </source>
</evidence>
<feature type="compositionally biased region" description="Basic and acidic residues" evidence="8">
    <location>
        <begin position="615"/>
        <end position="637"/>
    </location>
</feature>
<feature type="compositionally biased region" description="Polar residues" evidence="8">
    <location>
        <begin position="1051"/>
        <end position="1067"/>
    </location>
</feature>
<dbReference type="Gene3D" id="1.25.40.180">
    <property type="match status" value="1"/>
</dbReference>
<dbReference type="EMBL" id="CR382135">
    <property type="protein sequence ID" value="CAG86173.1"/>
    <property type="molecule type" value="Genomic_DNA"/>
</dbReference>
<dbReference type="STRING" id="284592.Q6BUL7"/>
<feature type="region of interest" description="Disordered" evidence="8">
    <location>
        <begin position="181"/>
        <end position="212"/>
    </location>
</feature>
<keyword evidence="11" id="KW-1185">Reference proteome</keyword>
<evidence type="ECO:0000313" key="10">
    <source>
        <dbReference type="EMBL" id="CAG86173.1"/>
    </source>
</evidence>
<feature type="compositionally biased region" description="Basic and acidic residues" evidence="8">
    <location>
        <begin position="1036"/>
        <end position="1050"/>
    </location>
</feature>
<feature type="compositionally biased region" description="Basic and acidic residues" evidence="8">
    <location>
        <begin position="322"/>
        <end position="332"/>
    </location>
</feature>
<dbReference type="RefSeq" id="XP_458102.1">
    <property type="nucleotide sequence ID" value="XM_458102.1"/>
</dbReference>
<keyword evidence="4" id="KW-0396">Initiation factor</keyword>
<dbReference type="GO" id="GO:0010494">
    <property type="term" value="C:cytoplasmic stress granule"/>
    <property type="evidence" value="ECO:0007669"/>
    <property type="project" value="UniProtKB-ARBA"/>
</dbReference>
<feature type="compositionally biased region" description="Basic and acidic residues" evidence="8">
    <location>
        <begin position="404"/>
        <end position="414"/>
    </location>
</feature>
<dbReference type="SUPFAM" id="SSF101489">
    <property type="entry name" value="Eukaryotic initiation factor 4f subunit eIF4g, eIF4e-binding domain"/>
    <property type="match status" value="1"/>
</dbReference>
<feature type="compositionally biased region" description="Polar residues" evidence="8">
    <location>
        <begin position="549"/>
        <end position="569"/>
    </location>
</feature>
<dbReference type="VEuPathDB" id="FungiDB:DEHA2C09614g"/>
<feature type="compositionally biased region" description="Basic and acidic residues" evidence="8">
    <location>
        <begin position="356"/>
        <end position="389"/>
    </location>
</feature>
<dbReference type="Pfam" id="PF12152">
    <property type="entry name" value="eIF_4G1"/>
    <property type="match status" value="1"/>
</dbReference>
<feature type="compositionally biased region" description="Basic and acidic residues" evidence="8">
    <location>
        <begin position="965"/>
        <end position="977"/>
    </location>
</feature>
<evidence type="ECO:0000256" key="6">
    <source>
        <dbReference type="ARBA" id="ARBA00022884"/>
    </source>
</evidence>
<evidence type="ECO:0000256" key="7">
    <source>
        <dbReference type="ARBA" id="ARBA00022917"/>
    </source>
</evidence>
<dbReference type="FunFam" id="1.25.40.180:FF:000020">
    <property type="entry name" value="Eukaryotic translation initiation factor subunit"/>
    <property type="match status" value="1"/>
</dbReference>
<dbReference type="GO" id="GO:0003729">
    <property type="term" value="F:mRNA binding"/>
    <property type="evidence" value="ECO:0007669"/>
    <property type="project" value="TreeGrafter"/>
</dbReference>
<dbReference type="InterPro" id="IPR022745">
    <property type="entry name" value="eIF4G1_eIF4E-bd"/>
</dbReference>
<evidence type="ECO:0000256" key="4">
    <source>
        <dbReference type="ARBA" id="ARBA00022540"/>
    </source>
</evidence>
<feature type="region of interest" description="Disordered" evidence="8">
    <location>
        <begin position="79"/>
        <end position="111"/>
    </location>
</feature>
<dbReference type="HOGENOM" id="CLU_006715_0_0_1"/>
<accession>Q6BUL7</accession>
<dbReference type="InterPro" id="IPR016024">
    <property type="entry name" value="ARM-type_fold"/>
</dbReference>
<feature type="compositionally biased region" description="Basic and acidic residues" evidence="8">
    <location>
        <begin position="1004"/>
        <end position="1013"/>
    </location>
</feature>
<reference evidence="10 11" key="1">
    <citation type="journal article" date="2004" name="Nature">
        <title>Genome evolution in yeasts.</title>
        <authorList>
            <consortium name="Genolevures"/>
            <person name="Dujon B."/>
            <person name="Sherman D."/>
            <person name="Fischer G."/>
            <person name="Durrens P."/>
            <person name="Casaregola S."/>
            <person name="Lafontaine I."/>
            <person name="de Montigny J."/>
            <person name="Marck C."/>
            <person name="Neuveglise C."/>
            <person name="Talla E."/>
            <person name="Goffard N."/>
            <person name="Frangeul L."/>
            <person name="Aigle M."/>
            <person name="Anthouard V."/>
            <person name="Babour A."/>
            <person name="Barbe V."/>
            <person name="Barnay S."/>
            <person name="Blanchin S."/>
            <person name="Beckerich J.M."/>
            <person name="Beyne E."/>
            <person name="Bleykasten C."/>
            <person name="Boisrame A."/>
            <person name="Boyer J."/>
            <person name="Cattolico L."/>
            <person name="Confanioleri F."/>
            <person name="de Daruvar A."/>
            <person name="Despons L."/>
            <person name="Fabre E."/>
            <person name="Fairhead C."/>
            <person name="Ferry-Dumazet H."/>
            <person name="Groppi A."/>
            <person name="Hantraye F."/>
            <person name="Hennequin C."/>
            <person name="Jauniaux N."/>
            <person name="Joyet P."/>
            <person name="Kachouri R."/>
            <person name="Kerrest A."/>
            <person name="Koszul R."/>
            <person name="Lemaire M."/>
            <person name="Lesur I."/>
            <person name="Ma L."/>
            <person name="Muller H."/>
            <person name="Nicaud J.M."/>
            <person name="Nikolski M."/>
            <person name="Oztas S."/>
            <person name="Ozier-Kalogeropoulos O."/>
            <person name="Pellenz S."/>
            <person name="Potier S."/>
            <person name="Richard G.F."/>
            <person name="Straub M.L."/>
            <person name="Suleau A."/>
            <person name="Swennene D."/>
            <person name="Tekaia F."/>
            <person name="Wesolowski-Louvel M."/>
            <person name="Westhof E."/>
            <person name="Wirth B."/>
            <person name="Zeniou-Meyer M."/>
            <person name="Zivanovic I."/>
            <person name="Bolotin-Fukuhara M."/>
            <person name="Thierry A."/>
            <person name="Bouchier C."/>
            <person name="Caudron B."/>
            <person name="Scarpelli C."/>
            <person name="Gaillardin C."/>
            <person name="Weissenbach J."/>
            <person name="Wincker P."/>
            <person name="Souciet J.L."/>
        </authorList>
    </citation>
    <scope>NUCLEOTIDE SEQUENCE [LARGE SCALE GENOMIC DNA]</scope>
    <source>
        <strain evidence="11">ATCC 36239 / CBS 767 / BCRC 21394 / JCM 1990 / NBRC 0083 / IGC 2968</strain>
    </source>
</reference>
<protein>
    <submittedName>
        <fullName evidence="10">DEHA2C09614p</fullName>
    </submittedName>
</protein>
<evidence type="ECO:0000256" key="5">
    <source>
        <dbReference type="ARBA" id="ARBA00022553"/>
    </source>
</evidence>
<gene>
    <name evidence="10" type="ordered locus">DEHA2C09614g</name>
</gene>
<dbReference type="SUPFAM" id="SSF48371">
    <property type="entry name" value="ARM repeat"/>
    <property type="match status" value="1"/>
</dbReference>
<feature type="compositionally biased region" description="Low complexity" evidence="8">
    <location>
        <begin position="312"/>
        <end position="321"/>
    </location>
</feature>
<feature type="compositionally biased region" description="Polar residues" evidence="8">
    <location>
        <begin position="193"/>
        <end position="212"/>
    </location>
</feature>
<feature type="region of interest" description="Disordered" evidence="8">
    <location>
        <begin position="226"/>
        <end position="480"/>
    </location>
</feature>
<dbReference type="KEGG" id="dha:DEHA2C09614g"/>
<organism evidence="10 11">
    <name type="scientific">Debaryomyces hansenii (strain ATCC 36239 / CBS 767 / BCRC 21394 / JCM 1990 / NBRC 0083 / IGC 2968)</name>
    <name type="common">Yeast</name>
    <name type="synonym">Torulaspora hansenii</name>
    <dbReference type="NCBI Taxonomy" id="284592"/>
    <lineage>
        <taxon>Eukaryota</taxon>
        <taxon>Fungi</taxon>
        <taxon>Dikarya</taxon>
        <taxon>Ascomycota</taxon>
        <taxon>Saccharomycotina</taxon>
        <taxon>Pichiomycetes</taxon>
        <taxon>Debaryomycetaceae</taxon>
        <taxon>Debaryomyces</taxon>
    </lineage>
</organism>
<keyword evidence="5" id="KW-0597">Phosphoprotein</keyword>
<dbReference type="InterPro" id="IPR036211">
    <property type="entry name" value="eIF4G_eIF4E-bd_sf"/>
</dbReference>
<dbReference type="InterPro" id="IPR003890">
    <property type="entry name" value="MIF4G-like_typ-3"/>
</dbReference>
<evidence type="ECO:0000256" key="2">
    <source>
        <dbReference type="ARBA" id="ARBA00005775"/>
    </source>
</evidence>
<dbReference type="OMA" id="EMELWED"/>
<feature type="compositionally biased region" description="Low complexity" evidence="8">
    <location>
        <begin position="981"/>
        <end position="996"/>
    </location>
</feature>
<dbReference type="OrthoDB" id="514777at2759"/>
<dbReference type="PANTHER" id="PTHR23253">
    <property type="entry name" value="EUKARYOTIC TRANSLATION INITIATION FACTOR 4 GAMMA"/>
    <property type="match status" value="1"/>
</dbReference>
<comment type="similarity">
    <text evidence="2">Belongs to the eukaryotic initiation factor 4G family.</text>
</comment>
<dbReference type="eggNOG" id="KOG0401">
    <property type="taxonomic scope" value="Eukaryota"/>
</dbReference>
<dbReference type="Gene3D" id="1.20.970.30">
    <property type="entry name" value="eIF4G, eIF4E-binding domain"/>
    <property type="match status" value="1"/>
</dbReference>
<dbReference type="PANTHER" id="PTHR23253:SF9">
    <property type="entry name" value="EUKARYOTIC TRANSLATION INITIATION FACTOR 4 GAMMA 2"/>
    <property type="match status" value="1"/>
</dbReference>
<keyword evidence="7" id="KW-0648">Protein biosynthesis</keyword>
<proteinExistence type="inferred from homology"/>
<dbReference type="GO" id="GO:0016281">
    <property type="term" value="C:eukaryotic translation initiation factor 4F complex"/>
    <property type="evidence" value="ECO:0007669"/>
    <property type="project" value="TreeGrafter"/>
</dbReference>
<dbReference type="Proteomes" id="UP000000599">
    <property type="component" value="Chromosome C"/>
</dbReference>
<dbReference type="SMART" id="SM00543">
    <property type="entry name" value="MIF4G"/>
    <property type="match status" value="1"/>
</dbReference>
<feature type="region of interest" description="Disordered" evidence="8">
    <location>
        <begin position="549"/>
        <end position="656"/>
    </location>
</feature>
<dbReference type="GeneID" id="2900429"/>
<evidence type="ECO:0000256" key="1">
    <source>
        <dbReference type="ARBA" id="ARBA00004496"/>
    </source>
</evidence>
<evidence type="ECO:0000313" key="11">
    <source>
        <dbReference type="Proteomes" id="UP000000599"/>
    </source>
</evidence>
<feature type="region of interest" description="Disordered" evidence="8">
    <location>
        <begin position="1"/>
        <end position="55"/>
    </location>
</feature>
<feature type="compositionally biased region" description="Basic and acidic residues" evidence="8">
    <location>
        <begin position="181"/>
        <end position="191"/>
    </location>
</feature>
<feature type="compositionally biased region" description="Low complexity" evidence="8">
    <location>
        <begin position="239"/>
        <end position="278"/>
    </location>
</feature>
<comment type="subcellular location">
    <subcellularLocation>
        <location evidence="1">Cytoplasm</location>
    </subcellularLocation>
</comment>
<evidence type="ECO:0000256" key="3">
    <source>
        <dbReference type="ARBA" id="ARBA00022490"/>
    </source>
</evidence>